<name>A0A964RQT3_9CLOT</name>
<dbReference type="PROSITE" id="PS50943">
    <property type="entry name" value="HTH_CROC1"/>
    <property type="match status" value="1"/>
</dbReference>
<feature type="domain" description="HTH cro/C1-type" evidence="2">
    <location>
        <begin position="34"/>
        <end position="88"/>
    </location>
</feature>
<dbReference type="AlphaFoldDB" id="A0A964RQT3"/>
<dbReference type="CDD" id="cd00093">
    <property type="entry name" value="HTH_XRE"/>
    <property type="match status" value="1"/>
</dbReference>
<dbReference type="Pfam" id="PF01381">
    <property type="entry name" value="HTH_3"/>
    <property type="match status" value="1"/>
</dbReference>
<comment type="caution">
    <text evidence="3">The sequence shown here is derived from an EMBL/GenBank/DDBJ whole genome shotgun (WGS) entry which is preliminary data.</text>
</comment>
<gene>
    <name evidence="3" type="ORF">GKZ28_19710</name>
</gene>
<dbReference type="SUPFAM" id="SSF47413">
    <property type="entry name" value="lambda repressor-like DNA-binding domains"/>
    <property type="match status" value="1"/>
</dbReference>
<dbReference type="PANTHER" id="PTHR46558:SF13">
    <property type="entry name" value="HTH-TYPE TRANSCRIPTIONAL REGULATOR IMMR"/>
    <property type="match status" value="1"/>
</dbReference>
<dbReference type="GO" id="GO:0003677">
    <property type="term" value="F:DNA binding"/>
    <property type="evidence" value="ECO:0007669"/>
    <property type="project" value="UniProtKB-KW"/>
</dbReference>
<protein>
    <submittedName>
        <fullName evidence="3">Helix-turn-helix domain-containing protein</fullName>
    </submittedName>
</protein>
<evidence type="ECO:0000313" key="3">
    <source>
        <dbReference type="EMBL" id="MVX65908.1"/>
    </source>
</evidence>
<proteinExistence type="predicted"/>
<dbReference type="EMBL" id="WSRQ01000041">
    <property type="protein sequence ID" value="MVX65908.1"/>
    <property type="molecule type" value="Genomic_DNA"/>
</dbReference>
<dbReference type="PANTHER" id="PTHR46558">
    <property type="entry name" value="TRACRIPTIONAL REGULATORY PROTEIN-RELATED-RELATED"/>
    <property type="match status" value="1"/>
</dbReference>
<evidence type="ECO:0000256" key="1">
    <source>
        <dbReference type="ARBA" id="ARBA00023125"/>
    </source>
</evidence>
<dbReference type="InterPro" id="IPR001387">
    <property type="entry name" value="Cro/C1-type_HTH"/>
</dbReference>
<dbReference type="Proteomes" id="UP000656077">
    <property type="component" value="Unassembled WGS sequence"/>
</dbReference>
<sequence>MLENRAIFVVKLYNRAYHNSREVKNMKMALNEKLKILRKELKLSQEYVANALGISRTVVTTIESGTRKVTSDELKAFSELYGVTLDELMYDKDVNNYAKKFARIFSELSDLDKKEIMNLIEFKKKIKNRDSK</sequence>
<keyword evidence="1" id="KW-0238">DNA-binding</keyword>
<reference evidence="3" key="1">
    <citation type="submission" date="2019-12" db="EMBL/GenBank/DDBJ databases">
        <title>Microbes associate with the intestines of laboratory mice.</title>
        <authorList>
            <person name="Navarre W."/>
            <person name="Wong E."/>
        </authorList>
    </citation>
    <scope>NUCLEOTIDE SEQUENCE</scope>
    <source>
        <strain evidence="3">NM79_F5</strain>
    </source>
</reference>
<organism evidence="3 4">
    <name type="scientific">Clostridium chromiireducens</name>
    <dbReference type="NCBI Taxonomy" id="225345"/>
    <lineage>
        <taxon>Bacteria</taxon>
        <taxon>Bacillati</taxon>
        <taxon>Bacillota</taxon>
        <taxon>Clostridia</taxon>
        <taxon>Eubacteriales</taxon>
        <taxon>Clostridiaceae</taxon>
        <taxon>Clostridium</taxon>
    </lineage>
</organism>
<evidence type="ECO:0000313" key="4">
    <source>
        <dbReference type="Proteomes" id="UP000656077"/>
    </source>
</evidence>
<dbReference type="InterPro" id="IPR010982">
    <property type="entry name" value="Lambda_DNA-bd_dom_sf"/>
</dbReference>
<dbReference type="SMART" id="SM00530">
    <property type="entry name" value="HTH_XRE"/>
    <property type="match status" value="1"/>
</dbReference>
<dbReference type="Gene3D" id="1.10.260.40">
    <property type="entry name" value="lambda repressor-like DNA-binding domains"/>
    <property type="match status" value="1"/>
</dbReference>
<accession>A0A964RQT3</accession>
<evidence type="ECO:0000259" key="2">
    <source>
        <dbReference type="PROSITE" id="PS50943"/>
    </source>
</evidence>